<keyword evidence="8" id="KW-1185">Reference proteome</keyword>
<reference evidence="8" key="2">
    <citation type="submission" date="2013-12" db="EMBL/GenBank/DDBJ databases">
        <authorList>
            <person name="Yu Y."/>
            <person name="Lee S."/>
            <person name="de Baynast K."/>
            <person name="Wissotski M."/>
            <person name="Liu L."/>
            <person name="Talag J."/>
            <person name="Goicoechea J."/>
            <person name="Angelova A."/>
            <person name="Jetty R."/>
            <person name="Kudrna D."/>
            <person name="Golser W."/>
            <person name="Rivera L."/>
            <person name="Zhang J."/>
            <person name="Wing R."/>
        </authorList>
    </citation>
    <scope>NUCLEOTIDE SEQUENCE</scope>
</reference>
<evidence type="ECO:0000256" key="1">
    <source>
        <dbReference type="ARBA" id="ARBA00023015"/>
    </source>
</evidence>
<proteinExistence type="predicted"/>
<keyword evidence="4" id="KW-0539">Nucleus</keyword>
<dbReference type="PROSITE" id="PS51005">
    <property type="entry name" value="NAC"/>
    <property type="match status" value="1"/>
</dbReference>
<dbReference type="PANTHER" id="PTHR31719:SF243">
    <property type="entry name" value="NAC DOMAIN-CONTAINING PROTEIN"/>
    <property type="match status" value="1"/>
</dbReference>
<dbReference type="PANTHER" id="PTHR31719">
    <property type="entry name" value="NAC TRANSCRIPTION FACTOR 56"/>
    <property type="match status" value="1"/>
</dbReference>
<protein>
    <recommendedName>
        <fullName evidence="6">NAC domain-containing protein</fullName>
    </recommendedName>
</protein>
<dbReference type="Pfam" id="PF02365">
    <property type="entry name" value="NAM"/>
    <property type="match status" value="1"/>
</dbReference>
<keyword evidence="2" id="KW-0238">DNA-binding</keyword>
<reference evidence="7 8" key="1">
    <citation type="submission" date="2012-08" db="EMBL/GenBank/DDBJ databases">
        <title>Oryza genome evolution.</title>
        <authorList>
            <person name="Wing R.A."/>
        </authorList>
    </citation>
    <scope>NUCLEOTIDE SEQUENCE</scope>
</reference>
<dbReference type="eggNOG" id="ENOG502R444">
    <property type="taxonomic scope" value="Eukaryota"/>
</dbReference>
<dbReference type="Proteomes" id="UP000032180">
    <property type="component" value="Chromosome 11"/>
</dbReference>
<dbReference type="GO" id="GO:0003677">
    <property type="term" value="F:DNA binding"/>
    <property type="evidence" value="ECO:0007669"/>
    <property type="project" value="UniProtKB-KW"/>
</dbReference>
<dbReference type="AlphaFoldDB" id="A0A0D9XNX6"/>
<keyword evidence="1" id="KW-0805">Transcription regulation</keyword>
<evidence type="ECO:0000256" key="5">
    <source>
        <dbReference type="SAM" id="MobiDB-lite"/>
    </source>
</evidence>
<dbReference type="InterPro" id="IPR003441">
    <property type="entry name" value="NAC-dom"/>
</dbReference>
<reference evidence="7" key="3">
    <citation type="submission" date="2015-04" db="UniProtKB">
        <authorList>
            <consortium name="EnsemblPlants"/>
        </authorList>
    </citation>
    <scope>IDENTIFICATION</scope>
</reference>
<dbReference type="InterPro" id="IPR036093">
    <property type="entry name" value="NAC_dom_sf"/>
</dbReference>
<feature type="region of interest" description="Disordered" evidence="5">
    <location>
        <begin position="349"/>
        <end position="395"/>
    </location>
</feature>
<dbReference type="Gramene" id="LPERR11G02180.1">
    <property type="protein sequence ID" value="LPERR11G02180.1"/>
    <property type="gene ID" value="LPERR11G02180"/>
</dbReference>
<evidence type="ECO:0000313" key="8">
    <source>
        <dbReference type="Proteomes" id="UP000032180"/>
    </source>
</evidence>
<dbReference type="HOGENOM" id="CLU_066752_0_0_1"/>
<accession>A0A0D9XNX6</accession>
<sequence>MDVKVPPGFRFEPTHEELISDYLNHWITGRPIEELHGIVVKADVYGTDPGTLTQAHEEYAHVGKTTKAWYFLSVAKWKGNKRGNAGRNNRCIDGDLGNWHNSQRRKAVHGFGERQAFEYRTGEHNKDKTEWLMEELMSNLPAAITDEGTMVICKVYKSPRKNKGDENVVGKKRLRLGQQHESAADETSDQAATALTEFYCPTTTHTSGDASNNVNYNDYSADFATIKPEDYDNNNYGNGNGNFANNTQAAEPSYDADCYNDFLMNTDMAESGYDAGYYGEAGIGAGAEMVPLAMQSSNGEMTYFVVDTMYGQGNGVISNEEARQESEMPLAIQDSNGENTNFAPMYGHDHGVGGSNEEMRQESRVEDDPSMDAFLDSLFADVGNDNPNPNLDGHP</sequence>
<evidence type="ECO:0000259" key="6">
    <source>
        <dbReference type="PROSITE" id="PS51005"/>
    </source>
</evidence>
<evidence type="ECO:0000313" key="7">
    <source>
        <dbReference type="EnsemblPlants" id="LPERR11G02180.1"/>
    </source>
</evidence>
<name>A0A0D9XNX6_9ORYZ</name>
<dbReference type="SUPFAM" id="SSF101941">
    <property type="entry name" value="NAC domain"/>
    <property type="match status" value="1"/>
</dbReference>
<evidence type="ECO:0000256" key="2">
    <source>
        <dbReference type="ARBA" id="ARBA00023125"/>
    </source>
</evidence>
<evidence type="ECO:0000256" key="4">
    <source>
        <dbReference type="ARBA" id="ARBA00023242"/>
    </source>
</evidence>
<dbReference type="EnsemblPlants" id="LPERR11G02180.1">
    <property type="protein sequence ID" value="LPERR11G02180.1"/>
    <property type="gene ID" value="LPERR11G02180"/>
</dbReference>
<dbReference type="Gene3D" id="2.170.150.80">
    <property type="entry name" value="NAC domain"/>
    <property type="match status" value="1"/>
</dbReference>
<organism evidence="7 8">
    <name type="scientific">Leersia perrieri</name>
    <dbReference type="NCBI Taxonomy" id="77586"/>
    <lineage>
        <taxon>Eukaryota</taxon>
        <taxon>Viridiplantae</taxon>
        <taxon>Streptophyta</taxon>
        <taxon>Embryophyta</taxon>
        <taxon>Tracheophyta</taxon>
        <taxon>Spermatophyta</taxon>
        <taxon>Magnoliopsida</taxon>
        <taxon>Liliopsida</taxon>
        <taxon>Poales</taxon>
        <taxon>Poaceae</taxon>
        <taxon>BOP clade</taxon>
        <taxon>Oryzoideae</taxon>
        <taxon>Oryzeae</taxon>
        <taxon>Oryzinae</taxon>
        <taxon>Leersia</taxon>
    </lineage>
</organism>
<keyword evidence="3" id="KW-0804">Transcription</keyword>
<feature type="domain" description="NAC" evidence="6">
    <location>
        <begin position="5"/>
        <end position="158"/>
    </location>
</feature>
<dbReference type="GO" id="GO:0006355">
    <property type="term" value="P:regulation of DNA-templated transcription"/>
    <property type="evidence" value="ECO:0007669"/>
    <property type="project" value="InterPro"/>
</dbReference>
<feature type="compositionally biased region" description="Basic and acidic residues" evidence="5">
    <location>
        <begin position="349"/>
        <end position="367"/>
    </location>
</feature>
<evidence type="ECO:0000256" key="3">
    <source>
        <dbReference type="ARBA" id="ARBA00023163"/>
    </source>
</evidence>